<dbReference type="Proteomes" id="UP000035100">
    <property type="component" value="Unassembled WGS sequence"/>
</dbReference>
<gene>
    <name evidence="2" type="ORF">Wenmar_00789</name>
</gene>
<name>A0A0D0QH74_9RHOB</name>
<reference evidence="2 3" key="1">
    <citation type="submission" date="2013-01" db="EMBL/GenBank/DDBJ databases">
        <authorList>
            <person name="Fiebig A."/>
            <person name="Goeker M."/>
            <person name="Klenk H.-P.P."/>
        </authorList>
    </citation>
    <scope>NUCLEOTIDE SEQUENCE [LARGE SCALE GENOMIC DNA]</scope>
    <source>
        <strain evidence="2 3">DSM 24838</strain>
    </source>
</reference>
<accession>A0A0D0QH74</accession>
<comment type="caution">
    <text evidence="2">The sequence shown here is derived from an EMBL/GenBank/DDBJ whole genome shotgun (WGS) entry which is preliminary data.</text>
</comment>
<dbReference type="AlphaFoldDB" id="A0A0D0QH74"/>
<sequence length="171" mass="18654">MQGDHKDPATAIPIRGDGLQLDEHRDVQRLHWRLERGLWVGFGIFVAAALLGFTGAGGWAADRTLTVGAAEVEMPRLARWQAADRMDVRFTTEADAYVVTLEPAFLDAFSIETVTPRPNRETSRGGLLVLEFDAGAGAEISFSIRPRSPGLPRYRLGVGAADAEVWTLVLP</sequence>
<keyword evidence="3" id="KW-1185">Reference proteome</keyword>
<evidence type="ECO:0000313" key="3">
    <source>
        <dbReference type="Proteomes" id="UP000035100"/>
    </source>
</evidence>
<proteinExistence type="predicted"/>
<keyword evidence="1" id="KW-1133">Transmembrane helix</keyword>
<evidence type="ECO:0000256" key="1">
    <source>
        <dbReference type="SAM" id="Phobius"/>
    </source>
</evidence>
<protein>
    <submittedName>
        <fullName evidence="2">Uncharacterized protein</fullName>
    </submittedName>
</protein>
<dbReference type="STRING" id="1123501.Wenmar_00789"/>
<keyword evidence="1" id="KW-0812">Transmembrane</keyword>
<feature type="transmembrane region" description="Helical" evidence="1">
    <location>
        <begin position="38"/>
        <end position="61"/>
    </location>
</feature>
<dbReference type="OrthoDB" id="9810066at2"/>
<dbReference type="EMBL" id="AONG01000005">
    <property type="protein sequence ID" value="KIQ70413.1"/>
    <property type="molecule type" value="Genomic_DNA"/>
</dbReference>
<organism evidence="2 3">
    <name type="scientific">Wenxinia marina DSM 24838</name>
    <dbReference type="NCBI Taxonomy" id="1123501"/>
    <lineage>
        <taxon>Bacteria</taxon>
        <taxon>Pseudomonadati</taxon>
        <taxon>Pseudomonadota</taxon>
        <taxon>Alphaproteobacteria</taxon>
        <taxon>Rhodobacterales</taxon>
        <taxon>Roseobacteraceae</taxon>
        <taxon>Wenxinia</taxon>
    </lineage>
</organism>
<evidence type="ECO:0000313" key="2">
    <source>
        <dbReference type="EMBL" id="KIQ70413.1"/>
    </source>
</evidence>
<dbReference type="eggNOG" id="ENOG5032RN0">
    <property type="taxonomic scope" value="Bacteria"/>
</dbReference>
<dbReference type="RefSeq" id="WP_018304157.1">
    <property type="nucleotide sequence ID" value="NZ_KB902312.1"/>
</dbReference>
<keyword evidence="1" id="KW-0472">Membrane</keyword>